<evidence type="ECO:0000313" key="2">
    <source>
        <dbReference type="EMBL" id="CAG1830674.1"/>
    </source>
</evidence>
<keyword evidence="1" id="KW-0812">Transmembrane</keyword>
<keyword evidence="1" id="KW-0472">Membrane</keyword>
<proteinExistence type="predicted"/>
<evidence type="ECO:0000256" key="1">
    <source>
        <dbReference type="SAM" id="Phobius"/>
    </source>
</evidence>
<protein>
    <submittedName>
        <fullName evidence="2">(wild Malaysian banana) hypothetical protein</fullName>
    </submittedName>
</protein>
<sequence>HNTNSVDCCSPGKLSNISGVKTSSSNISNGADAVAVRGSMPVLSEATPDPGAGFTDGFSRPSNTIDVAPVSPTFESRPVSFCTRARNLATLVVNRMGLEMYTTLTVFFLPFPCLGLLVWWTLSLPMVYGKQN</sequence>
<feature type="transmembrane region" description="Helical" evidence="1">
    <location>
        <begin position="101"/>
        <end position="122"/>
    </location>
</feature>
<feature type="non-terminal residue" evidence="2">
    <location>
        <position position="1"/>
    </location>
</feature>
<dbReference type="EMBL" id="HG996472">
    <property type="protein sequence ID" value="CAG1830674.1"/>
    <property type="molecule type" value="Genomic_DNA"/>
</dbReference>
<dbReference type="AlphaFoldDB" id="A0A8D7EV68"/>
<reference evidence="2" key="1">
    <citation type="submission" date="2021-03" db="EMBL/GenBank/DDBJ databases">
        <authorList>
            <consortium name="Genoscope - CEA"/>
            <person name="William W."/>
        </authorList>
    </citation>
    <scope>NUCLEOTIDE SEQUENCE</scope>
    <source>
        <strain evidence="2">Doubled-haploid Pahang</strain>
    </source>
</reference>
<accession>A0A8D7EV68</accession>
<keyword evidence="1" id="KW-1133">Transmembrane helix</keyword>
<gene>
    <name evidence="2" type="ORF">GSMUA_339280.1</name>
</gene>
<name>A0A8D7EV68_MUSAM</name>
<organism evidence="2">
    <name type="scientific">Musa acuminata subsp. malaccensis</name>
    <name type="common">Wild banana</name>
    <name type="synonym">Musa malaccensis</name>
    <dbReference type="NCBI Taxonomy" id="214687"/>
    <lineage>
        <taxon>Eukaryota</taxon>
        <taxon>Viridiplantae</taxon>
        <taxon>Streptophyta</taxon>
        <taxon>Embryophyta</taxon>
        <taxon>Tracheophyta</taxon>
        <taxon>Spermatophyta</taxon>
        <taxon>Magnoliopsida</taxon>
        <taxon>Liliopsida</taxon>
        <taxon>Zingiberales</taxon>
        <taxon>Musaceae</taxon>
        <taxon>Musa</taxon>
    </lineage>
</organism>